<keyword evidence="2" id="KW-1185">Reference proteome</keyword>
<dbReference type="Gene3D" id="1.25.40.10">
    <property type="entry name" value="Tetratricopeptide repeat domain"/>
    <property type="match status" value="2"/>
</dbReference>
<dbReference type="KEGG" id="ptm:GSPATT00015700001"/>
<reference evidence="1 2" key="1">
    <citation type="journal article" date="2006" name="Nature">
        <title>Global trends of whole-genome duplications revealed by the ciliate Paramecium tetraurelia.</title>
        <authorList>
            <consortium name="Genoscope"/>
            <person name="Aury J.-M."/>
            <person name="Jaillon O."/>
            <person name="Duret L."/>
            <person name="Noel B."/>
            <person name="Jubin C."/>
            <person name="Porcel B.M."/>
            <person name="Segurens B."/>
            <person name="Daubin V."/>
            <person name="Anthouard V."/>
            <person name="Aiach N."/>
            <person name="Arnaiz O."/>
            <person name="Billaut A."/>
            <person name="Beisson J."/>
            <person name="Blanc I."/>
            <person name="Bouhouche K."/>
            <person name="Camara F."/>
            <person name="Duharcourt S."/>
            <person name="Guigo R."/>
            <person name="Gogendeau D."/>
            <person name="Katinka M."/>
            <person name="Keller A.-M."/>
            <person name="Kissmehl R."/>
            <person name="Klotz C."/>
            <person name="Koll F."/>
            <person name="Le Moue A."/>
            <person name="Lepere C."/>
            <person name="Malinsky S."/>
            <person name="Nowacki M."/>
            <person name="Nowak J.K."/>
            <person name="Plattner H."/>
            <person name="Poulain J."/>
            <person name="Ruiz F."/>
            <person name="Serrano V."/>
            <person name="Zagulski M."/>
            <person name="Dessen P."/>
            <person name="Betermier M."/>
            <person name="Weissenbach J."/>
            <person name="Scarpelli C."/>
            <person name="Schachter V."/>
            <person name="Sperling L."/>
            <person name="Meyer E."/>
            <person name="Cohen J."/>
            <person name="Wincker P."/>
        </authorList>
    </citation>
    <scope>NUCLEOTIDE SEQUENCE [LARGE SCALE GENOMIC DNA]</scope>
    <source>
        <strain evidence="1 2">Stock d4-2</strain>
    </source>
</reference>
<dbReference type="HOGENOM" id="CLU_675219_0_0_1"/>
<dbReference type="EMBL" id="CT868385">
    <property type="protein sequence ID" value="CAK80841.1"/>
    <property type="molecule type" value="Genomic_DNA"/>
</dbReference>
<evidence type="ECO:0000313" key="2">
    <source>
        <dbReference type="Proteomes" id="UP000000600"/>
    </source>
</evidence>
<accession>A0DCS4</accession>
<dbReference type="GeneID" id="5034016"/>
<dbReference type="AlphaFoldDB" id="A0DCS4"/>
<dbReference type="RefSeq" id="XP_001448238.1">
    <property type="nucleotide sequence ID" value="XM_001448201.1"/>
</dbReference>
<name>A0DCS4_PARTE</name>
<dbReference type="PANTHER" id="PTHR10098:SF108">
    <property type="entry name" value="TETRATRICOPEPTIDE REPEAT PROTEIN 28"/>
    <property type="match status" value="1"/>
</dbReference>
<dbReference type="OMA" id="FYQNDYD"/>
<protein>
    <submittedName>
        <fullName evidence="1">Uncharacterized protein</fullName>
    </submittedName>
</protein>
<organism evidence="1 2">
    <name type="scientific">Paramecium tetraurelia</name>
    <dbReference type="NCBI Taxonomy" id="5888"/>
    <lineage>
        <taxon>Eukaryota</taxon>
        <taxon>Sar</taxon>
        <taxon>Alveolata</taxon>
        <taxon>Ciliophora</taxon>
        <taxon>Intramacronucleata</taxon>
        <taxon>Oligohymenophorea</taxon>
        <taxon>Peniculida</taxon>
        <taxon>Parameciidae</taxon>
        <taxon>Paramecium</taxon>
    </lineage>
</organism>
<sequence>MPLTNRRMSQYSIETVSLKYQSILLMLNSGGHTIDFEGILTQRQSEDKLLIVPEELGAQVPPRVEFEVHTTQNKVKKLKTIKMAKLPTKTQFILELSENSDYRELLASIEDLERNELKKAKARLLKIIGNSKEGINEAQTKIEQKQSSVICIQAFYYLSKVQQSEGLIEEAVATQNMILQNFDIADLHIKGQLMLSLGNLYRILLKFQDAADKFYQALILYERLNWKVQQADCLLQLGIVYALINDYESAKLITYEALEIYRDNIIENNIKVGKAYYALGKIFYYSKAFEVATEYLLKSLKIHTDFYQNDYDFNFVQIYNLLGIVYQVQHQLEIAIDYYTLAVRCYRGTFDAQLGQILNNIGVAYLGLKKNELASDFFNNADQVYSIYFEQTNKLRKRVQLNLESVKL</sequence>
<dbReference type="PANTHER" id="PTHR10098">
    <property type="entry name" value="RAPSYN-RELATED"/>
    <property type="match status" value="1"/>
</dbReference>
<gene>
    <name evidence="1" type="ORF">GSPATT00015700001</name>
</gene>
<dbReference type="OrthoDB" id="431454at2759"/>
<dbReference type="InParanoid" id="A0DCS4"/>
<dbReference type="SUPFAM" id="SSF48452">
    <property type="entry name" value="TPR-like"/>
    <property type="match status" value="1"/>
</dbReference>
<dbReference type="InterPro" id="IPR011990">
    <property type="entry name" value="TPR-like_helical_dom_sf"/>
</dbReference>
<proteinExistence type="predicted"/>
<dbReference type="Proteomes" id="UP000000600">
    <property type="component" value="Unassembled WGS sequence"/>
</dbReference>
<dbReference type="SMART" id="SM00028">
    <property type="entry name" value="TPR"/>
    <property type="match status" value="5"/>
</dbReference>
<dbReference type="InterPro" id="IPR019734">
    <property type="entry name" value="TPR_rpt"/>
</dbReference>
<evidence type="ECO:0000313" key="1">
    <source>
        <dbReference type="EMBL" id="CAK80841.1"/>
    </source>
</evidence>